<keyword evidence="2" id="KW-1185">Reference proteome</keyword>
<proteinExistence type="predicted"/>
<dbReference type="Proteomes" id="UP001220456">
    <property type="component" value="Unassembled WGS sequence"/>
</dbReference>
<name>A0ABT6CX24_9MICC</name>
<dbReference type="RefSeq" id="WP_277358871.1">
    <property type="nucleotide sequence ID" value="NZ_JAROKN010000031.1"/>
</dbReference>
<evidence type="ECO:0000313" key="2">
    <source>
        <dbReference type="Proteomes" id="UP001220456"/>
    </source>
</evidence>
<evidence type="ECO:0000313" key="1">
    <source>
        <dbReference type="EMBL" id="MDF9278428.1"/>
    </source>
</evidence>
<accession>A0ABT6CX24</accession>
<protein>
    <submittedName>
        <fullName evidence="1">Uncharacterized protein</fullName>
    </submittedName>
</protein>
<reference evidence="1 2" key="1">
    <citation type="journal article" date="2023" name="Int. J. Syst. Evol. Microbiol.">
        <title>Arthrobacter vasquezii sp. nov., isolated from a soil sample from Union Glacier, Antarctica.</title>
        <authorList>
            <person name="Valenzuela-Ibaceta F."/>
            <person name="Carrasco V."/>
            <person name="Lagos-Moraga S."/>
            <person name="Dietz-Vargas C."/>
            <person name="Navarro C.A."/>
            <person name="Perez-Donoso J.M."/>
        </authorList>
    </citation>
    <scope>NUCLEOTIDE SEQUENCE [LARGE SCALE GENOMIC DNA]</scope>
    <source>
        <strain evidence="1 2">EH-1B-1</strain>
    </source>
</reference>
<gene>
    <name evidence="1" type="ORF">P4U43_11575</name>
</gene>
<organism evidence="1 2">
    <name type="scientific">Arthrobacter vasquezii</name>
    <dbReference type="NCBI Taxonomy" id="2977629"/>
    <lineage>
        <taxon>Bacteria</taxon>
        <taxon>Bacillati</taxon>
        <taxon>Actinomycetota</taxon>
        <taxon>Actinomycetes</taxon>
        <taxon>Micrococcales</taxon>
        <taxon>Micrococcaceae</taxon>
        <taxon>Arthrobacter</taxon>
    </lineage>
</organism>
<dbReference type="EMBL" id="JAROKN010000031">
    <property type="protein sequence ID" value="MDF9278428.1"/>
    <property type="molecule type" value="Genomic_DNA"/>
</dbReference>
<comment type="caution">
    <text evidence="1">The sequence shown here is derived from an EMBL/GenBank/DDBJ whole genome shotgun (WGS) entry which is preliminary data.</text>
</comment>
<sequence length="45" mass="5227">MNRSRPPTSERQRKAILDAVLADGDVVEHHYLEVKGSRPLTKRIW</sequence>